<proteinExistence type="predicted"/>
<dbReference type="Gramene" id="TraesCS5B03G1379300.1">
    <property type="protein sequence ID" value="TraesCS5B03G1379300.1.CDS"/>
    <property type="gene ID" value="TraesCS5B03G1379300"/>
</dbReference>
<dbReference type="KEGG" id="taes:123117909"/>
<dbReference type="GeneID" id="123117909"/>
<feature type="region of interest" description="Disordered" evidence="1">
    <location>
        <begin position="100"/>
        <end position="144"/>
    </location>
</feature>
<dbReference type="Gramene" id="TraesJAG5B03G03020590.1">
    <property type="protein sequence ID" value="TraesJAG5B03G03020590.1"/>
    <property type="gene ID" value="TraesJAG5B03G03020590"/>
</dbReference>
<accession>A0A3B6LZ53</accession>
<dbReference type="Gramene" id="TraesLDM5B03G03026200.1">
    <property type="protein sequence ID" value="TraesLDM5B03G03026200.1"/>
    <property type="gene ID" value="TraesLDM5B03G03026200"/>
</dbReference>
<dbReference type="Proteomes" id="UP000019116">
    <property type="component" value="Chromosome 5B"/>
</dbReference>
<dbReference type="PANTHER" id="PTHR47162">
    <property type="entry name" value="OS02G0192300 PROTEIN"/>
    <property type="match status" value="1"/>
</dbReference>
<dbReference type="Gramene" id="TraesROB_scaffold_120605_01G000100.1">
    <property type="protein sequence ID" value="TraesROB_scaffold_120605_01G000100.1"/>
    <property type="gene ID" value="TraesROB_scaffold_120605_01G000100"/>
</dbReference>
<dbReference type="Gramene" id="TraesJUL5B03G03048040.1">
    <property type="protein sequence ID" value="TraesJUL5B03G03048040.1"/>
    <property type="gene ID" value="TraesJUL5B03G03048040"/>
</dbReference>
<keyword evidence="3" id="KW-1185">Reference proteome</keyword>
<protein>
    <submittedName>
        <fullName evidence="2">Uncharacterized protein</fullName>
    </submittedName>
</protein>
<dbReference type="RefSeq" id="XP_044394508.1">
    <property type="nucleotide sequence ID" value="XM_044538573.1"/>
</dbReference>
<dbReference type="OMA" id="WVPRILH"/>
<dbReference type="PaxDb" id="4565-Traes_5BL_FCF02145F.1"/>
<organism evidence="2">
    <name type="scientific">Triticum aestivum</name>
    <name type="common">Wheat</name>
    <dbReference type="NCBI Taxonomy" id="4565"/>
    <lineage>
        <taxon>Eukaryota</taxon>
        <taxon>Viridiplantae</taxon>
        <taxon>Streptophyta</taxon>
        <taxon>Embryophyta</taxon>
        <taxon>Tracheophyta</taxon>
        <taxon>Spermatophyta</taxon>
        <taxon>Magnoliopsida</taxon>
        <taxon>Liliopsida</taxon>
        <taxon>Poales</taxon>
        <taxon>Poaceae</taxon>
        <taxon>BOP clade</taxon>
        <taxon>Pooideae</taxon>
        <taxon>Triticodae</taxon>
        <taxon>Triticeae</taxon>
        <taxon>Triticinae</taxon>
        <taxon>Triticum</taxon>
    </lineage>
</organism>
<dbReference type="STRING" id="4565.A0A3B6LZ53"/>
<dbReference type="EnsemblPlants" id="TraesCS5B02G570700.1">
    <property type="protein sequence ID" value="TraesCS5B02G570700.1"/>
    <property type="gene ID" value="TraesCS5B02G570700"/>
</dbReference>
<dbReference type="Gramene" id="TraesCLE_scaffold_009236_01G000400.1">
    <property type="protein sequence ID" value="TraesCLE_scaffold_009236_01G000400.1"/>
    <property type="gene ID" value="TraesCLE_scaffold_009236_01G000400"/>
</dbReference>
<reference evidence="2" key="2">
    <citation type="submission" date="2018-10" db="UniProtKB">
        <authorList>
            <consortium name="EnsemblPlants"/>
        </authorList>
    </citation>
    <scope>IDENTIFICATION</scope>
</reference>
<dbReference type="PANTHER" id="PTHR47162:SF10">
    <property type="entry name" value="METHYL-CPG-BINDING DOMAIN-CONTAINING PROTEIN 9 ISOFORM X1"/>
    <property type="match status" value="1"/>
</dbReference>
<dbReference type="Gramene" id="TraesCAD_scaffold_053297_01G000100.1">
    <property type="protein sequence ID" value="TraesCAD_scaffold_053297_01G000100.1"/>
    <property type="gene ID" value="TraesCAD_scaffold_053297_01G000100"/>
</dbReference>
<feature type="compositionally biased region" description="Low complexity" evidence="1">
    <location>
        <begin position="133"/>
        <end position="144"/>
    </location>
</feature>
<dbReference type="Gramene" id="TraesSYM7B03G03998170.1">
    <property type="protein sequence ID" value="TraesSYM7B03G03998170.1"/>
    <property type="gene ID" value="TraesSYM7B03G03998170"/>
</dbReference>
<gene>
    <name evidence="2" type="primary">LOC123117909</name>
</gene>
<dbReference type="Gramene" id="TraesARI7B03G04343820.1">
    <property type="protein sequence ID" value="TraesARI7B03G04343820.1"/>
    <property type="gene ID" value="TraesARI7B03G04343820"/>
</dbReference>
<evidence type="ECO:0000313" key="3">
    <source>
        <dbReference type="Proteomes" id="UP000019116"/>
    </source>
</evidence>
<dbReference type="AlphaFoldDB" id="A0A3B6LZ53"/>
<reference evidence="2" key="1">
    <citation type="submission" date="2018-08" db="EMBL/GenBank/DDBJ databases">
        <authorList>
            <person name="Rossello M."/>
        </authorList>
    </citation>
    <scope>NUCLEOTIDE SEQUENCE [LARGE SCALE GENOMIC DNA]</scope>
    <source>
        <strain evidence="2">cv. Chinese Spring</strain>
    </source>
</reference>
<feature type="compositionally biased region" description="Polar residues" evidence="1">
    <location>
        <begin position="106"/>
        <end position="115"/>
    </location>
</feature>
<dbReference type="OrthoDB" id="692644at2759"/>
<name>A0A3B6LZ53_WHEAT</name>
<dbReference type="Gramene" id="TraesCS5B02G570700.1">
    <property type="protein sequence ID" value="TraesCS5B02G570700.1"/>
    <property type="gene ID" value="TraesCS5B02G570700"/>
</dbReference>
<sequence>MPIIAPVANNGGSRRSLSWFVGGGAPISAAPWSSGVGEEPTPVVRPRRAVTGHHYLRRLRTWVPRILHPHLWSAYAPASTTTAAQPPWCAGAAAYGSGDPGLDGQEGSNSGQNCDAGSMGDEIVSKSKEPAPDTDTTSCEEASSSTAVKPTRLLAVNGGLVLESSLRPVTGRNSHILKQQKINLLNIEAALPEEAFRASKSQQMRRRSWRSFVKRAESISEMVLATSMLERAIKSEFLKNDCMYWSSFTVAIKTSTLSSLALRIYTLRDCIMYTKEPNIVLATKVVNMGRTRKEPEPSVS</sequence>
<evidence type="ECO:0000313" key="2">
    <source>
        <dbReference type="EnsemblPlants" id="TraesCS5B02G570700.1"/>
    </source>
</evidence>
<dbReference type="Gramene" id="TraesWEE_scaffold_068456_01G000100.1">
    <property type="protein sequence ID" value="TraesWEE_scaffold_068456_01G000100.1"/>
    <property type="gene ID" value="TraesWEE_scaffold_068456_01G000100"/>
</dbReference>
<evidence type="ECO:0000256" key="1">
    <source>
        <dbReference type="SAM" id="MobiDB-lite"/>
    </source>
</evidence>